<proteinExistence type="predicted"/>
<dbReference type="EMBL" id="PDNB01000028">
    <property type="protein sequence ID" value="PGH15129.1"/>
    <property type="molecule type" value="Genomic_DNA"/>
</dbReference>
<dbReference type="OrthoDB" id="4170377at2759"/>
<accession>A0A2B7Y1W8</accession>
<name>A0A2B7Y1W8_9EURO</name>
<feature type="compositionally biased region" description="Acidic residues" evidence="1">
    <location>
        <begin position="351"/>
        <end position="378"/>
    </location>
</feature>
<evidence type="ECO:0008006" key="4">
    <source>
        <dbReference type="Google" id="ProtNLM"/>
    </source>
</evidence>
<evidence type="ECO:0000313" key="3">
    <source>
        <dbReference type="Proteomes" id="UP000223968"/>
    </source>
</evidence>
<sequence>MDKFPQEIISAILGHFDEKEDRSQIISFATISRQWQFAVERFNLRCVKVESTALSTFANLFRPSQSHRNVLVKVIHFGAVLPSYSDEACCEYETEIEKDTNSQVFSEAIHELFKVLREIKNSGGFHLDVDAWSPMDSHRRPDAERKRYFGDPNDLWEKRYQTSFLQLRDHERLPVLSNISSFSCRASRHGRYIEPASAMAMVAKMTDLEKATLVFYDEDDLSVETRQMNRYNLAKAMSACAHSVDEIIIQFLARGPEWTGKRPPNLLPPGSTVDSLNPALHKYIQRANITKKVLLMGHFVTPELFWPSPDTTSMSLPLWQNLQEMHVLMPTSAPDGGYYLVPDHSTSSDSESSEDSENSDEEDEDEDEDTDEDEESYDYGDSSSESAEEVEYVPNPERMNPLLIAMARAAQHAPSLEKMRLRVPRPYGGRYFDVWFLVKGVPSKSEEEEPSDKTRVIWQVGDWRPDEEVLRHWRNAIPSDGVMLYNVSSYY</sequence>
<dbReference type="AlphaFoldDB" id="A0A2B7Y1W8"/>
<organism evidence="2 3">
    <name type="scientific">Helicocarpus griseus UAMH5409</name>
    <dbReference type="NCBI Taxonomy" id="1447875"/>
    <lineage>
        <taxon>Eukaryota</taxon>
        <taxon>Fungi</taxon>
        <taxon>Dikarya</taxon>
        <taxon>Ascomycota</taxon>
        <taxon>Pezizomycotina</taxon>
        <taxon>Eurotiomycetes</taxon>
        <taxon>Eurotiomycetidae</taxon>
        <taxon>Onygenales</taxon>
        <taxon>Ajellomycetaceae</taxon>
        <taxon>Helicocarpus</taxon>
    </lineage>
</organism>
<dbReference type="Proteomes" id="UP000223968">
    <property type="component" value="Unassembled WGS sequence"/>
</dbReference>
<gene>
    <name evidence="2" type="ORF">AJ79_02655</name>
</gene>
<keyword evidence="3" id="KW-1185">Reference proteome</keyword>
<protein>
    <recommendedName>
        <fullName evidence="4">F-box domain-containing protein</fullName>
    </recommendedName>
</protein>
<evidence type="ECO:0000313" key="2">
    <source>
        <dbReference type="EMBL" id="PGH15129.1"/>
    </source>
</evidence>
<dbReference type="STRING" id="1447875.A0A2B7Y1W8"/>
<evidence type="ECO:0000256" key="1">
    <source>
        <dbReference type="SAM" id="MobiDB-lite"/>
    </source>
</evidence>
<reference evidence="2 3" key="1">
    <citation type="submission" date="2017-10" db="EMBL/GenBank/DDBJ databases">
        <title>Comparative genomics in systemic dimorphic fungi from Ajellomycetaceae.</title>
        <authorList>
            <person name="Munoz J.F."/>
            <person name="Mcewen J.G."/>
            <person name="Clay O.K."/>
            <person name="Cuomo C.A."/>
        </authorList>
    </citation>
    <scope>NUCLEOTIDE SEQUENCE [LARGE SCALE GENOMIC DNA]</scope>
    <source>
        <strain evidence="2 3">UAMH5409</strain>
    </source>
</reference>
<feature type="region of interest" description="Disordered" evidence="1">
    <location>
        <begin position="337"/>
        <end position="394"/>
    </location>
</feature>
<comment type="caution">
    <text evidence="2">The sequence shown here is derived from an EMBL/GenBank/DDBJ whole genome shotgun (WGS) entry which is preliminary data.</text>
</comment>